<dbReference type="PANTHER" id="PTHR34220">
    <property type="entry name" value="SENSOR HISTIDINE KINASE YPDA"/>
    <property type="match status" value="1"/>
</dbReference>
<reference evidence="3 4" key="1">
    <citation type="submission" date="2020-08" db="EMBL/GenBank/DDBJ databases">
        <title>Cohnella phylogeny.</title>
        <authorList>
            <person name="Dunlap C."/>
        </authorList>
    </citation>
    <scope>NUCLEOTIDE SEQUENCE [LARGE SCALE GENOMIC DNA]</scope>
    <source>
        <strain evidence="3 4">CBP 2801</strain>
    </source>
</reference>
<dbReference type="Pfam" id="PF02518">
    <property type="entry name" value="HATPase_c"/>
    <property type="match status" value="1"/>
</dbReference>
<proteinExistence type="predicted"/>
<comment type="caution">
    <text evidence="3">The sequence shown here is derived from an EMBL/GenBank/DDBJ whole genome shotgun (WGS) entry which is preliminary data.</text>
</comment>
<keyword evidence="3" id="KW-0808">Transferase</keyword>
<organism evidence="3 4">
    <name type="scientific">Cohnella zeiphila</name>
    <dbReference type="NCBI Taxonomy" id="2761120"/>
    <lineage>
        <taxon>Bacteria</taxon>
        <taxon>Bacillati</taxon>
        <taxon>Bacillota</taxon>
        <taxon>Bacilli</taxon>
        <taxon>Bacillales</taxon>
        <taxon>Paenibacillaceae</taxon>
        <taxon>Cohnella</taxon>
    </lineage>
</organism>
<dbReference type="SUPFAM" id="SSF55874">
    <property type="entry name" value="ATPase domain of HSP90 chaperone/DNA topoisomerase II/histidine kinase"/>
    <property type="match status" value="1"/>
</dbReference>
<dbReference type="InterPro" id="IPR010559">
    <property type="entry name" value="Sig_transdc_His_kin_internal"/>
</dbReference>
<dbReference type="Gene3D" id="3.30.565.10">
    <property type="entry name" value="Histidine kinase-like ATPase, C-terminal domain"/>
    <property type="match status" value="1"/>
</dbReference>
<dbReference type="InterPro" id="IPR003594">
    <property type="entry name" value="HATPase_dom"/>
</dbReference>
<feature type="domain" description="Signal transduction histidine kinase internal region" evidence="2">
    <location>
        <begin position="4"/>
        <end position="52"/>
    </location>
</feature>
<evidence type="ECO:0000259" key="2">
    <source>
        <dbReference type="Pfam" id="PF06580"/>
    </source>
</evidence>
<dbReference type="InterPro" id="IPR050640">
    <property type="entry name" value="Bact_2-comp_sensor_kinase"/>
</dbReference>
<name>A0A7X0SU08_9BACL</name>
<dbReference type="InterPro" id="IPR036890">
    <property type="entry name" value="HATPase_C_sf"/>
</dbReference>
<gene>
    <name evidence="3" type="ORF">H7C18_34750</name>
</gene>
<dbReference type="Proteomes" id="UP000564644">
    <property type="component" value="Unassembled WGS sequence"/>
</dbReference>
<dbReference type="Pfam" id="PF06580">
    <property type="entry name" value="His_kinase"/>
    <property type="match status" value="1"/>
</dbReference>
<dbReference type="GO" id="GO:0000155">
    <property type="term" value="F:phosphorelay sensor kinase activity"/>
    <property type="evidence" value="ECO:0007669"/>
    <property type="project" value="InterPro"/>
</dbReference>
<dbReference type="AlphaFoldDB" id="A0A7X0SU08"/>
<dbReference type="RefSeq" id="WP_185133714.1">
    <property type="nucleotide sequence ID" value="NZ_JACJVO010000085.1"/>
</dbReference>
<protein>
    <submittedName>
        <fullName evidence="3">Histidine kinase</fullName>
    </submittedName>
</protein>
<evidence type="ECO:0000259" key="1">
    <source>
        <dbReference type="Pfam" id="PF02518"/>
    </source>
</evidence>
<keyword evidence="3" id="KW-0418">Kinase</keyword>
<evidence type="ECO:0000313" key="3">
    <source>
        <dbReference type="EMBL" id="MBB6736078.1"/>
    </source>
</evidence>
<dbReference type="PANTHER" id="PTHR34220:SF7">
    <property type="entry name" value="SENSOR HISTIDINE KINASE YPDA"/>
    <property type="match status" value="1"/>
</dbReference>
<evidence type="ECO:0000313" key="4">
    <source>
        <dbReference type="Proteomes" id="UP000564644"/>
    </source>
</evidence>
<feature type="domain" description="Histidine kinase/HSP90-like ATPase" evidence="1">
    <location>
        <begin position="72"/>
        <end position="167"/>
    </location>
</feature>
<accession>A0A7X0SU08</accession>
<dbReference type="GO" id="GO:0016020">
    <property type="term" value="C:membrane"/>
    <property type="evidence" value="ECO:0007669"/>
    <property type="project" value="InterPro"/>
</dbReference>
<dbReference type="EMBL" id="JACJVO010000085">
    <property type="protein sequence ID" value="MBB6736078.1"/>
    <property type="molecule type" value="Genomic_DNA"/>
</dbReference>
<keyword evidence="4" id="KW-1185">Reference proteome</keyword>
<sequence>MTQLDNKEAVIDMVTSLSKYYRYTTRAEQQLTKLSSEMDLVVHYLNIQSLQTNRIRYSVDIPEAMMSQPVPKLIVQPIVENAIKHGIEPKKGPGTIVVKGWQEGRMNRLVVEDTGEGMEPDALQSLNRKLLEPMDEHMGCGVWNVHQRLAHRFGPGSGLLLSRAESGGLRAELRWISEEENR</sequence>